<feature type="transmembrane region" description="Helical" evidence="1">
    <location>
        <begin position="188"/>
        <end position="210"/>
    </location>
</feature>
<keyword evidence="1" id="KW-0472">Membrane</keyword>
<sequence>MATGQVYGDSAIGLGIRQNIVGCNCGVTLGALFSLLKSTVGNHYHLVNRSRATYQWYFCFFFLHLFLTASISSGLVPTAFAILNGGVTEVPRILAANLPLAGNYYLSYLLIQCMHLAASTLFRPLALFKLYQVSRGGWTPREPLTYALLTPFILPIATITFGVTYVCFHCLLRAVARVEAETRGRLCFRAWFGLFWAIYTQQATVMGLFILKFDARHTAHDLGQLTILLLTLFLSIQYHLSLKRLYAPLMRHQEGAILEPVDEDALSHRYTEPFADGDCDSSPDTSTSIERCLHGWAPVIWLPRDPAGISTSLVERVTAGPLAHSPATIQVMEAVVDGMRWSSLPLRTIRTTPS</sequence>
<feature type="transmembrane region" description="Helical" evidence="1">
    <location>
        <begin position="104"/>
        <end position="126"/>
    </location>
</feature>
<organism evidence="3 4">
    <name type="scientific">Lithohypha guttulata</name>
    <dbReference type="NCBI Taxonomy" id="1690604"/>
    <lineage>
        <taxon>Eukaryota</taxon>
        <taxon>Fungi</taxon>
        <taxon>Dikarya</taxon>
        <taxon>Ascomycota</taxon>
        <taxon>Pezizomycotina</taxon>
        <taxon>Eurotiomycetes</taxon>
        <taxon>Chaetothyriomycetidae</taxon>
        <taxon>Chaetothyriales</taxon>
        <taxon>Trichomeriaceae</taxon>
        <taxon>Lithohypha</taxon>
    </lineage>
</organism>
<keyword evidence="4" id="KW-1185">Reference proteome</keyword>
<reference evidence="3 4" key="1">
    <citation type="submission" date="2023-08" db="EMBL/GenBank/DDBJ databases">
        <title>Black Yeasts Isolated from many extreme environments.</title>
        <authorList>
            <person name="Coleine C."/>
            <person name="Stajich J.E."/>
            <person name="Selbmann L."/>
        </authorList>
    </citation>
    <scope>NUCLEOTIDE SEQUENCE [LARGE SCALE GENOMIC DNA]</scope>
    <source>
        <strain evidence="3 4">CCFEE 5885</strain>
    </source>
</reference>
<proteinExistence type="predicted"/>
<keyword evidence="1" id="KW-1133">Transmembrane helix</keyword>
<evidence type="ECO:0000313" key="4">
    <source>
        <dbReference type="Proteomes" id="UP001345013"/>
    </source>
</evidence>
<feature type="domain" description="CSC1/OSCA1-like 7TM region" evidence="2">
    <location>
        <begin position="48"/>
        <end position="129"/>
    </location>
</feature>
<dbReference type="InterPro" id="IPR045122">
    <property type="entry name" value="Csc1-like"/>
</dbReference>
<accession>A0ABR0JTZ0</accession>
<feature type="domain" description="CSC1/OSCA1-like 7TM region" evidence="2">
    <location>
        <begin position="144"/>
        <end position="209"/>
    </location>
</feature>
<evidence type="ECO:0000256" key="1">
    <source>
        <dbReference type="SAM" id="Phobius"/>
    </source>
</evidence>
<gene>
    <name evidence="3" type="ORF">LTR24_010402</name>
</gene>
<name>A0ABR0JTZ0_9EURO</name>
<dbReference type="Pfam" id="PF02714">
    <property type="entry name" value="RSN1_7TM"/>
    <property type="match status" value="2"/>
</dbReference>
<keyword evidence="1" id="KW-0812">Transmembrane</keyword>
<dbReference type="InterPro" id="IPR003864">
    <property type="entry name" value="CSC1/OSCA1-like_7TM"/>
</dbReference>
<dbReference type="PANTHER" id="PTHR13018">
    <property type="entry name" value="PROBABLE MEMBRANE PROTEIN DUF221-RELATED"/>
    <property type="match status" value="1"/>
</dbReference>
<comment type="caution">
    <text evidence="3">The sequence shown here is derived from an EMBL/GenBank/DDBJ whole genome shotgun (WGS) entry which is preliminary data.</text>
</comment>
<feature type="transmembrane region" description="Helical" evidence="1">
    <location>
        <begin position="222"/>
        <end position="242"/>
    </location>
</feature>
<evidence type="ECO:0000313" key="3">
    <source>
        <dbReference type="EMBL" id="KAK5072363.1"/>
    </source>
</evidence>
<protein>
    <recommendedName>
        <fullName evidence="2">CSC1/OSCA1-like 7TM region domain-containing protein</fullName>
    </recommendedName>
</protein>
<feature type="transmembrane region" description="Helical" evidence="1">
    <location>
        <begin position="146"/>
        <end position="168"/>
    </location>
</feature>
<feature type="transmembrane region" description="Helical" evidence="1">
    <location>
        <begin position="54"/>
        <end position="83"/>
    </location>
</feature>
<evidence type="ECO:0000259" key="2">
    <source>
        <dbReference type="Pfam" id="PF02714"/>
    </source>
</evidence>
<dbReference type="EMBL" id="JAVRRG010000322">
    <property type="protein sequence ID" value="KAK5072363.1"/>
    <property type="molecule type" value="Genomic_DNA"/>
</dbReference>
<dbReference type="Proteomes" id="UP001345013">
    <property type="component" value="Unassembled WGS sequence"/>
</dbReference>
<dbReference type="PANTHER" id="PTHR13018:SF139">
    <property type="entry name" value="PHOSPHATE METABOLISM PROTEIN 7"/>
    <property type="match status" value="1"/>
</dbReference>